<reference evidence="2 3" key="1">
    <citation type="submission" date="2022-12" db="EMBL/GenBank/DDBJ databases">
        <title>Chromosome-level genome of Tegillarca granosa.</title>
        <authorList>
            <person name="Kim J."/>
        </authorList>
    </citation>
    <scope>NUCLEOTIDE SEQUENCE [LARGE SCALE GENOMIC DNA]</scope>
    <source>
        <strain evidence="2">Teg-2019</strain>
        <tissue evidence="2">Adductor muscle</tissue>
    </source>
</reference>
<keyword evidence="1" id="KW-0812">Transmembrane</keyword>
<dbReference type="EMBL" id="JARBDR010000246">
    <property type="protein sequence ID" value="KAJ8317723.1"/>
    <property type="molecule type" value="Genomic_DNA"/>
</dbReference>
<dbReference type="PANTHER" id="PTHR12246">
    <property type="entry name" value="PALMITOYLTRANSFERASE ZDHHC16"/>
    <property type="match status" value="1"/>
</dbReference>
<feature type="transmembrane region" description="Helical" evidence="1">
    <location>
        <begin position="62"/>
        <end position="84"/>
    </location>
</feature>
<dbReference type="Proteomes" id="UP001217089">
    <property type="component" value="Unassembled WGS sequence"/>
</dbReference>
<evidence type="ECO:0000256" key="1">
    <source>
        <dbReference type="SAM" id="Phobius"/>
    </source>
</evidence>
<feature type="transmembrane region" description="Helical" evidence="1">
    <location>
        <begin position="201"/>
        <end position="222"/>
    </location>
</feature>
<feature type="transmembrane region" description="Helical" evidence="1">
    <location>
        <begin position="104"/>
        <end position="121"/>
    </location>
</feature>
<organism evidence="2 3">
    <name type="scientific">Tegillarca granosa</name>
    <name type="common">Malaysian cockle</name>
    <name type="synonym">Anadara granosa</name>
    <dbReference type="NCBI Taxonomy" id="220873"/>
    <lineage>
        <taxon>Eukaryota</taxon>
        <taxon>Metazoa</taxon>
        <taxon>Spiralia</taxon>
        <taxon>Lophotrochozoa</taxon>
        <taxon>Mollusca</taxon>
        <taxon>Bivalvia</taxon>
        <taxon>Autobranchia</taxon>
        <taxon>Pteriomorphia</taxon>
        <taxon>Arcoida</taxon>
        <taxon>Arcoidea</taxon>
        <taxon>Arcidae</taxon>
        <taxon>Tegillarca</taxon>
    </lineage>
</organism>
<name>A0ABQ9FK79_TEGGR</name>
<dbReference type="InterPro" id="IPR039859">
    <property type="entry name" value="PFA4/ZDH16/20/ERF2-like"/>
</dbReference>
<proteinExistence type="predicted"/>
<keyword evidence="1" id="KW-1133">Transmembrane helix</keyword>
<comment type="caution">
    <text evidence="2">The sequence shown here is derived from an EMBL/GenBank/DDBJ whole genome shotgun (WGS) entry which is preliminary data.</text>
</comment>
<protein>
    <recommendedName>
        <fullName evidence="4">Protein S-acyltransferase</fullName>
    </recommendedName>
</protein>
<gene>
    <name evidence="2" type="ORF">KUTeg_005627</name>
</gene>
<evidence type="ECO:0000313" key="3">
    <source>
        <dbReference type="Proteomes" id="UP001217089"/>
    </source>
</evidence>
<accession>A0ABQ9FK79</accession>
<evidence type="ECO:0008006" key="4">
    <source>
        <dbReference type="Google" id="ProtNLM"/>
    </source>
</evidence>
<evidence type="ECO:0000313" key="2">
    <source>
        <dbReference type="EMBL" id="KAJ8317723.1"/>
    </source>
</evidence>
<feature type="transmembrane region" description="Helical" evidence="1">
    <location>
        <begin position="141"/>
        <end position="164"/>
    </location>
</feature>
<keyword evidence="3" id="KW-1185">Reference proteome</keyword>
<keyword evidence="1" id="KW-0472">Membrane</keyword>
<sequence>MAQVQWKFQEFPWRFWKKMGNFIPWLKLLRQTLFYNEFNSLVVVLETIAEPMFWFVDRFAKYLGPIFVTLVVMATTSVVVVFYTCLLPHEIELSYFRTVFHLTFGHWLLINIVFNYLMACFTDPGHPPPDVPEIVSICKRYFFVFCCFMFTGTIYVSCTGYKHFAHHYYGEKADVNQHAPAFHHSDSDIEVEYTDKLFHDAVIIEFVLCTGVALALLLLILWHIRMISVGETNVEVHINKKEKKRLKKKGLIFKNPYHYGFWKNWKMFLGLNNGRI</sequence>